<organism evidence="2 3">
    <name type="scientific">Aphanomyces astaci</name>
    <name type="common">Crayfish plague agent</name>
    <dbReference type="NCBI Taxonomy" id="112090"/>
    <lineage>
        <taxon>Eukaryota</taxon>
        <taxon>Sar</taxon>
        <taxon>Stramenopiles</taxon>
        <taxon>Oomycota</taxon>
        <taxon>Saprolegniomycetes</taxon>
        <taxon>Saprolegniales</taxon>
        <taxon>Verrucalvaceae</taxon>
        <taxon>Aphanomyces</taxon>
    </lineage>
</organism>
<dbReference type="EMBL" id="QUTF01014503">
    <property type="protein sequence ID" value="RHZ12723.1"/>
    <property type="molecule type" value="Genomic_DNA"/>
</dbReference>
<evidence type="ECO:0000313" key="3">
    <source>
        <dbReference type="Proteomes" id="UP000286510"/>
    </source>
</evidence>
<evidence type="ECO:0000313" key="2">
    <source>
        <dbReference type="EMBL" id="RHZ12723.1"/>
    </source>
</evidence>
<accession>A0A418EFT1</accession>
<dbReference type="Proteomes" id="UP000286510">
    <property type="component" value="Unassembled WGS sequence"/>
</dbReference>
<proteinExistence type="predicted"/>
<dbReference type="AlphaFoldDB" id="A0A418EFT1"/>
<gene>
    <name evidence="2" type="ORF">DYB26_007964</name>
</gene>
<feature type="compositionally biased region" description="Basic and acidic residues" evidence="1">
    <location>
        <begin position="1"/>
        <end position="16"/>
    </location>
</feature>
<evidence type="ECO:0000256" key="1">
    <source>
        <dbReference type="SAM" id="MobiDB-lite"/>
    </source>
</evidence>
<sequence>MADQTRRTSEDGDSDRWASPVAEASLIDWTKASPRPRTPVKRVWKDTCCS</sequence>
<comment type="caution">
    <text evidence="2">The sequence shown here is derived from an EMBL/GenBank/DDBJ whole genome shotgun (WGS) entry which is preliminary data.</text>
</comment>
<protein>
    <submittedName>
        <fullName evidence="2">Uncharacterized protein</fullName>
    </submittedName>
</protein>
<feature type="region of interest" description="Disordered" evidence="1">
    <location>
        <begin position="1"/>
        <end position="50"/>
    </location>
</feature>
<name>A0A418EFT1_APHAT</name>
<reference evidence="2 3" key="1">
    <citation type="submission" date="2018-08" db="EMBL/GenBank/DDBJ databases">
        <title>Aphanomyces genome sequencing and annotation.</title>
        <authorList>
            <person name="Minardi D."/>
            <person name="Oidtmann B."/>
            <person name="Van Der Giezen M."/>
            <person name="Studholme D.J."/>
        </authorList>
    </citation>
    <scope>NUCLEOTIDE SEQUENCE [LARGE SCALE GENOMIC DNA]</scope>
    <source>
        <strain evidence="2 3">FDL457</strain>
    </source>
</reference>